<dbReference type="AlphaFoldDB" id="A0A395IBB2"/>
<dbReference type="SMART" id="SM00737">
    <property type="entry name" value="ML"/>
    <property type="match status" value="1"/>
</dbReference>
<dbReference type="CDD" id="cd00917">
    <property type="entry name" value="PG-PI_TP"/>
    <property type="match status" value="1"/>
</dbReference>
<keyword evidence="11" id="KW-1185">Reference proteome</keyword>
<organism evidence="10 11">
    <name type="scientific">Aspergillus homomorphus (strain CBS 101889)</name>
    <dbReference type="NCBI Taxonomy" id="1450537"/>
    <lineage>
        <taxon>Eukaryota</taxon>
        <taxon>Fungi</taxon>
        <taxon>Dikarya</taxon>
        <taxon>Ascomycota</taxon>
        <taxon>Pezizomycotina</taxon>
        <taxon>Eurotiomycetes</taxon>
        <taxon>Eurotiomycetidae</taxon>
        <taxon>Eurotiales</taxon>
        <taxon>Aspergillaceae</taxon>
        <taxon>Aspergillus</taxon>
        <taxon>Aspergillus subgen. Circumdati</taxon>
    </lineage>
</organism>
<evidence type="ECO:0000256" key="4">
    <source>
        <dbReference type="ARBA" id="ARBA00016056"/>
    </source>
</evidence>
<dbReference type="STRING" id="1450537.A0A395IBB2"/>
<feature type="chain" id="PRO_5017443785" description="Phosphatidylglycerol/phosphatidylinositol transfer protein" evidence="8">
    <location>
        <begin position="21"/>
        <end position="172"/>
    </location>
</feature>
<keyword evidence="7" id="KW-0445">Lipid transport</keyword>
<sequence length="172" mass="18716">MKFLSIAAAALCAAPFSVTARSIDFFSSQSPIVANGIPVEGDNPLEYCANPSDDVLKIEKVDLSPNPPLPGRTLTIEASGTLKQPVEQGAYVLIEVKYGLITLIRQKVDLCEQLSNVDLECPLDKGDLVLRKQVDLPSQIPPGKYTVHADVQSVNDKRITCLEAHNIEFKRG</sequence>
<comment type="similarity">
    <text evidence="2">Belongs to the NPC2 family.</text>
</comment>
<dbReference type="RefSeq" id="XP_025555567.1">
    <property type="nucleotide sequence ID" value="XM_025700387.1"/>
</dbReference>
<evidence type="ECO:0000256" key="1">
    <source>
        <dbReference type="ARBA" id="ARBA00002053"/>
    </source>
</evidence>
<reference evidence="10 11" key="1">
    <citation type="submission" date="2018-02" db="EMBL/GenBank/DDBJ databases">
        <title>The genomes of Aspergillus section Nigri reveals drivers in fungal speciation.</title>
        <authorList>
            <consortium name="DOE Joint Genome Institute"/>
            <person name="Vesth T.C."/>
            <person name="Nybo J."/>
            <person name="Theobald S."/>
            <person name="Brandl J."/>
            <person name="Frisvad J.C."/>
            <person name="Nielsen K.F."/>
            <person name="Lyhne E.K."/>
            <person name="Kogle M.E."/>
            <person name="Kuo A."/>
            <person name="Riley R."/>
            <person name="Clum A."/>
            <person name="Nolan M."/>
            <person name="Lipzen A."/>
            <person name="Salamov A."/>
            <person name="Henrissat B."/>
            <person name="Wiebenga A."/>
            <person name="De vries R.P."/>
            <person name="Grigoriev I.V."/>
            <person name="Mortensen U.H."/>
            <person name="Andersen M.R."/>
            <person name="Baker S.E."/>
        </authorList>
    </citation>
    <scope>NUCLEOTIDE SEQUENCE [LARGE SCALE GENOMIC DNA]</scope>
    <source>
        <strain evidence="10 11">CBS 101889</strain>
    </source>
</reference>
<proteinExistence type="inferred from homology"/>
<evidence type="ECO:0000256" key="3">
    <source>
        <dbReference type="ARBA" id="ARBA00011245"/>
    </source>
</evidence>
<dbReference type="PANTHER" id="PTHR11306:SF0">
    <property type="entry name" value="PHOSPHATIDYLGLYCEROL_PHOSPHATIDYLINOSITOL TRANSFER PROTEIN"/>
    <property type="match status" value="1"/>
</dbReference>
<keyword evidence="5" id="KW-0813">Transport</keyword>
<evidence type="ECO:0000313" key="10">
    <source>
        <dbReference type="EMBL" id="RAL16413.1"/>
    </source>
</evidence>
<name>A0A395IBB2_ASPHC</name>
<keyword evidence="6 8" id="KW-0732">Signal</keyword>
<dbReference type="InterPro" id="IPR036846">
    <property type="entry name" value="GM2-AP_sf"/>
</dbReference>
<dbReference type="EMBL" id="KZ824269">
    <property type="protein sequence ID" value="RAL16413.1"/>
    <property type="molecule type" value="Genomic_DNA"/>
</dbReference>
<feature type="domain" description="MD-2-related lipid-recognition" evidence="9">
    <location>
        <begin position="45"/>
        <end position="166"/>
    </location>
</feature>
<evidence type="ECO:0000256" key="8">
    <source>
        <dbReference type="SAM" id="SignalP"/>
    </source>
</evidence>
<dbReference type="OrthoDB" id="6409159at2759"/>
<comment type="function">
    <text evidence="1">Catalyzes the intermembrane transfer of phosphatidylglycerol and phosphatidylinositol.</text>
</comment>
<dbReference type="PANTHER" id="PTHR11306">
    <property type="entry name" value="NIEMANN PICK TYPE C2 PROTEIN NPC2-RELATED"/>
    <property type="match status" value="1"/>
</dbReference>
<evidence type="ECO:0000256" key="5">
    <source>
        <dbReference type="ARBA" id="ARBA00022448"/>
    </source>
</evidence>
<dbReference type="Gene3D" id="2.70.220.10">
    <property type="entry name" value="Ganglioside GM2 activator"/>
    <property type="match status" value="1"/>
</dbReference>
<dbReference type="SUPFAM" id="SSF81296">
    <property type="entry name" value="E set domains"/>
    <property type="match status" value="1"/>
</dbReference>
<dbReference type="Pfam" id="PF02221">
    <property type="entry name" value="E1_DerP2_DerF2"/>
    <property type="match status" value="1"/>
</dbReference>
<dbReference type="InterPro" id="IPR033917">
    <property type="entry name" value="ML_PG-PI_TP"/>
</dbReference>
<protein>
    <recommendedName>
        <fullName evidence="4">Phosphatidylglycerol/phosphatidylinositol transfer protein</fullName>
    </recommendedName>
</protein>
<evidence type="ECO:0000259" key="9">
    <source>
        <dbReference type="SMART" id="SM00737"/>
    </source>
</evidence>
<dbReference type="GO" id="GO:0032366">
    <property type="term" value="P:intracellular sterol transport"/>
    <property type="evidence" value="ECO:0007669"/>
    <property type="project" value="InterPro"/>
</dbReference>
<evidence type="ECO:0000256" key="7">
    <source>
        <dbReference type="ARBA" id="ARBA00023055"/>
    </source>
</evidence>
<evidence type="ECO:0000313" key="11">
    <source>
        <dbReference type="Proteomes" id="UP000248961"/>
    </source>
</evidence>
<dbReference type="InterPro" id="IPR014756">
    <property type="entry name" value="Ig_E-set"/>
</dbReference>
<dbReference type="InterPro" id="IPR039670">
    <property type="entry name" value="NPC2-like"/>
</dbReference>
<dbReference type="GO" id="GO:0032934">
    <property type="term" value="F:sterol binding"/>
    <property type="evidence" value="ECO:0007669"/>
    <property type="project" value="InterPro"/>
</dbReference>
<feature type="signal peptide" evidence="8">
    <location>
        <begin position="1"/>
        <end position="20"/>
    </location>
</feature>
<evidence type="ECO:0000256" key="6">
    <source>
        <dbReference type="ARBA" id="ARBA00022729"/>
    </source>
</evidence>
<gene>
    <name evidence="10" type="ORF">BO97DRAFT_475209</name>
</gene>
<dbReference type="InterPro" id="IPR003172">
    <property type="entry name" value="ML_dom"/>
</dbReference>
<dbReference type="VEuPathDB" id="FungiDB:BO97DRAFT_475209"/>
<dbReference type="GeneID" id="37204676"/>
<dbReference type="Proteomes" id="UP000248961">
    <property type="component" value="Unassembled WGS sequence"/>
</dbReference>
<comment type="subunit">
    <text evidence="3">Monomer.</text>
</comment>
<evidence type="ECO:0000256" key="2">
    <source>
        <dbReference type="ARBA" id="ARBA00006370"/>
    </source>
</evidence>
<accession>A0A395IBB2</accession>